<accession>A0A2Z7AI66</accession>
<evidence type="ECO:0000313" key="2">
    <source>
        <dbReference type="Proteomes" id="UP000250235"/>
    </source>
</evidence>
<keyword evidence="2" id="KW-1185">Reference proteome</keyword>
<reference evidence="1 2" key="1">
    <citation type="journal article" date="2015" name="Proc. Natl. Acad. Sci. U.S.A.">
        <title>The resurrection genome of Boea hygrometrica: A blueprint for survival of dehydration.</title>
        <authorList>
            <person name="Xiao L."/>
            <person name="Yang G."/>
            <person name="Zhang L."/>
            <person name="Yang X."/>
            <person name="Zhao S."/>
            <person name="Ji Z."/>
            <person name="Zhou Q."/>
            <person name="Hu M."/>
            <person name="Wang Y."/>
            <person name="Chen M."/>
            <person name="Xu Y."/>
            <person name="Jin H."/>
            <person name="Xiao X."/>
            <person name="Hu G."/>
            <person name="Bao F."/>
            <person name="Hu Y."/>
            <person name="Wan P."/>
            <person name="Li L."/>
            <person name="Deng X."/>
            <person name="Kuang T."/>
            <person name="Xiang C."/>
            <person name="Zhu J.K."/>
            <person name="Oliver M.J."/>
            <person name="He Y."/>
        </authorList>
    </citation>
    <scope>NUCLEOTIDE SEQUENCE [LARGE SCALE GENOMIC DNA]</scope>
    <source>
        <strain evidence="2">cv. XS01</strain>
    </source>
</reference>
<sequence>MVRVQQMKKAAGALSVDDVISSDITISRKQLFTSRWYLELAIAKRCRLHELIRQRFGLALKIQQMVCDDRISRFIILVGNQQLTTVILNQLWR</sequence>
<proteinExistence type="predicted"/>
<evidence type="ECO:0000313" key="1">
    <source>
        <dbReference type="EMBL" id="KZV18934.1"/>
    </source>
</evidence>
<dbReference type="EMBL" id="KV017178">
    <property type="protein sequence ID" value="KZV18934.1"/>
    <property type="molecule type" value="Genomic_DNA"/>
</dbReference>
<dbReference type="Proteomes" id="UP000250235">
    <property type="component" value="Unassembled WGS sequence"/>
</dbReference>
<name>A0A2Z7AI66_9LAMI</name>
<organism evidence="1 2">
    <name type="scientific">Dorcoceras hygrometricum</name>
    <dbReference type="NCBI Taxonomy" id="472368"/>
    <lineage>
        <taxon>Eukaryota</taxon>
        <taxon>Viridiplantae</taxon>
        <taxon>Streptophyta</taxon>
        <taxon>Embryophyta</taxon>
        <taxon>Tracheophyta</taxon>
        <taxon>Spermatophyta</taxon>
        <taxon>Magnoliopsida</taxon>
        <taxon>eudicotyledons</taxon>
        <taxon>Gunneridae</taxon>
        <taxon>Pentapetalae</taxon>
        <taxon>asterids</taxon>
        <taxon>lamiids</taxon>
        <taxon>Lamiales</taxon>
        <taxon>Gesneriaceae</taxon>
        <taxon>Didymocarpoideae</taxon>
        <taxon>Trichosporeae</taxon>
        <taxon>Loxocarpinae</taxon>
        <taxon>Dorcoceras</taxon>
    </lineage>
</organism>
<dbReference type="AlphaFoldDB" id="A0A2Z7AI66"/>
<protein>
    <submittedName>
        <fullName evidence="1">Uncharacterized protein</fullName>
    </submittedName>
</protein>
<gene>
    <name evidence="1" type="ORF">F511_24437</name>
</gene>